<keyword evidence="2 4" id="KW-0238">DNA-binding</keyword>
<evidence type="ECO:0000256" key="4">
    <source>
        <dbReference type="PROSITE-ProRule" id="PRU00335"/>
    </source>
</evidence>
<dbReference type="SUPFAM" id="SSF46689">
    <property type="entry name" value="Homeodomain-like"/>
    <property type="match status" value="1"/>
</dbReference>
<keyword evidence="7" id="KW-1185">Reference proteome</keyword>
<dbReference type="EMBL" id="QRGA01000038">
    <property type="protein sequence ID" value="RDU94531.1"/>
    <property type="molecule type" value="Genomic_DNA"/>
</dbReference>
<dbReference type="OrthoDB" id="116240at2"/>
<dbReference type="InterPro" id="IPR011075">
    <property type="entry name" value="TetR_C"/>
</dbReference>
<dbReference type="GO" id="GO:0003677">
    <property type="term" value="F:DNA binding"/>
    <property type="evidence" value="ECO:0007669"/>
    <property type="project" value="UniProtKB-UniRule"/>
</dbReference>
<dbReference type="SUPFAM" id="SSF48498">
    <property type="entry name" value="Tetracyclin repressor-like, C-terminal domain"/>
    <property type="match status" value="1"/>
</dbReference>
<dbReference type="PRINTS" id="PR00455">
    <property type="entry name" value="HTHTETR"/>
</dbReference>
<protein>
    <submittedName>
        <fullName evidence="6">TetR/AcrR family transcriptional regulator</fullName>
    </submittedName>
</protein>
<dbReference type="InterPro" id="IPR009057">
    <property type="entry name" value="Homeodomain-like_sf"/>
</dbReference>
<gene>
    <name evidence="6" type="ORF">DWV00_33490</name>
</gene>
<keyword evidence="1" id="KW-0805">Transcription regulation</keyword>
<dbReference type="PANTHER" id="PTHR47506:SF1">
    <property type="entry name" value="HTH-TYPE TRANSCRIPTIONAL REGULATOR YJDC"/>
    <property type="match status" value="1"/>
</dbReference>
<evidence type="ECO:0000256" key="2">
    <source>
        <dbReference type="ARBA" id="ARBA00023125"/>
    </source>
</evidence>
<evidence type="ECO:0000313" key="7">
    <source>
        <dbReference type="Proteomes" id="UP000256838"/>
    </source>
</evidence>
<evidence type="ECO:0000313" key="6">
    <source>
        <dbReference type="EMBL" id="RDU94531.1"/>
    </source>
</evidence>
<accession>A0A3D8JQ03</accession>
<dbReference type="Proteomes" id="UP000256838">
    <property type="component" value="Unassembled WGS sequence"/>
</dbReference>
<name>A0A3D8JQ03_9BURK</name>
<evidence type="ECO:0000256" key="1">
    <source>
        <dbReference type="ARBA" id="ARBA00023015"/>
    </source>
</evidence>
<proteinExistence type="predicted"/>
<dbReference type="PROSITE" id="PS50977">
    <property type="entry name" value="HTH_TETR_2"/>
    <property type="match status" value="1"/>
</dbReference>
<dbReference type="PANTHER" id="PTHR47506">
    <property type="entry name" value="TRANSCRIPTIONAL REGULATORY PROTEIN"/>
    <property type="match status" value="1"/>
</dbReference>
<feature type="DNA-binding region" description="H-T-H motif" evidence="4">
    <location>
        <begin position="41"/>
        <end position="60"/>
    </location>
</feature>
<dbReference type="Pfam" id="PF16925">
    <property type="entry name" value="TetR_C_13"/>
    <property type="match status" value="1"/>
</dbReference>
<feature type="domain" description="HTH tetR-type" evidence="5">
    <location>
        <begin position="18"/>
        <end position="78"/>
    </location>
</feature>
<evidence type="ECO:0000259" key="5">
    <source>
        <dbReference type="PROSITE" id="PS50977"/>
    </source>
</evidence>
<sequence length="216" mass="23524">MLAAAIMKVTSIRYTDMSEKRNQIVSTATRLFGLYGYHSVGIDWVISEAHVTKTTMYRHFPLKTDLIVEVLEQRARACAASLDEVLAQAGSPLERMQKVFEWHRDWFNAEDFSGCMFAHAAAEFPSKGYPIHAAAAAQKAGLTERIESILCEMIDPGEASALAPVFMMLLDGATLSAQIAGRKSAATEAWSVAREMILARSRPAVTPSSIASAPAS</sequence>
<reference evidence="6 7" key="1">
    <citation type="submission" date="2018-08" db="EMBL/GenBank/DDBJ databases">
        <title>Paraburkholderia sp. DHOM06 isolated from forest soil.</title>
        <authorList>
            <person name="Gao Z.-H."/>
            <person name="Qiu L.-H."/>
        </authorList>
    </citation>
    <scope>NUCLEOTIDE SEQUENCE [LARGE SCALE GENOMIC DNA]</scope>
    <source>
        <strain evidence="6 7">DHOM06</strain>
    </source>
</reference>
<comment type="caution">
    <text evidence="6">The sequence shown here is derived from an EMBL/GenBank/DDBJ whole genome shotgun (WGS) entry which is preliminary data.</text>
</comment>
<dbReference type="Pfam" id="PF00440">
    <property type="entry name" value="TetR_N"/>
    <property type="match status" value="1"/>
</dbReference>
<evidence type="ECO:0000256" key="3">
    <source>
        <dbReference type="ARBA" id="ARBA00023163"/>
    </source>
</evidence>
<dbReference type="InterPro" id="IPR036271">
    <property type="entry name" value="Tet_transcr_reg_TetR-rel_C_sf"/>
</dbReference>
<organism evidence="6 7">
    <name type="scientific">Trinickia dinghuensis</name>
    <dbReference type="NCBI Taxonomy" id="2291023"/>
    <lineage>
        <taxon>Bacteria</taxon>
        <taxon>Pseudomonadati</taxon>
        <taxon>Pseudomonadota</taxon>
        <taxon>Betaproteobacteria</taxon>
        <taxon>Burkholderiales</taxon>
        <taxon>Burkholderiaceae</taxon>
        <taxon>Trinickia</taxon>
    </lineage>
</organism>
<dbReference type="AlphaFoldDB" id="A0A3D8JQ03"/>
<dbReference type="Gene3D" id="1.10.357.10">
    <property type="entry name" value="Tetracycline Repressor, domain 2"/>
    <property type="match status" value="1"/>
</dbReference>
<keyword evidence="3" id="KW-0804">Transcription</keyword>
<dbReference type="InterPro" id="IPR001647">
    <property type="entry name" value="HTH_TetR"/>
</dbReference>